<organism evidence="2 3">
    <name type="scientific">Flavobacterium saliperosum</name>
    <dbReference type="NCBI Taxonomy" id="329186"/>
    <lineage>
        <taxon>Bacteria</taxon>
        <taxon>Pseudomonadati</taxon>
        <taxon>Bacteroidota</taxon>
        <taxon>Flavobacteriia</taxon>
        <taxon>Flavobacteriales</taxon>
        <taxon>Flavobacteriaceae</taxon>
        <taxon>Flavobacterium</taxon>
    </lineage>
</organism>
<dbReference type="Gene3D" id="2.60.120.380">
    <property type="match status" value="1"/>
</dbReference>
<evidence type="ECO:0000259" key="1">
    <source>
        <dbReference type="PROSITE" id="PS50853"/>
    </source>
</evidence>
<name>A0A1G4V4S8_9FLAO</name>
<dbReference type="eggNOG" id="COG2911">
    <property type="taxonomic scope" value="Bacteria"/>
</dbReference>
<dbReference type="eggNOG" id="COG3291">
    <property type="taxonomic scope" value="Bacteria"/>
</dbReference>
<accession>A0A1G4V4S8</accession>
<proteinExistence type="predicted"/>
<dbReference type="Proteomes" id="UP000182124">
    <property type="component" value="Unassembled WGS sequence"/>
</dbReference>
<dbReference type="Pfam" id="PF23759">
    <property type="entry name" value="GBD_T9SS_assoc"/>
    <property type="match status" value="3"/>
</dbReference>
<dbReference type="PROSITE" id="PS50853">
    <property type="entry name" value="FN3"/>
    <property type="match status" value="1"/>
</dbReference>
<feature type="domain" description="Fibronectin type-III" evidence="1">
    <location>
        <begin position="226"/>
        <end position="320"/>
    </location>
</feature>
<evidence type="ECO:0000313" key="3">
    <source>
        <dbReference type="Proteomes" id="UP000182124"/>
    </source>
</evidence>
<dbReference type="NCBIfam" id="NF033708">
    <property type="entry name" value="T9SS_Cterm_ChiA"/>
    <property type="match status" value="1"/>
</dbReference>
<dbReference type="EMBL" id="FMTY01000001">
    <property type="protein sequence ID" value="SCX01169.1"/>
    <property type="molecule type" value="Genomic_DNA"/>
</dbReference>
<reference evidence="2 3" key="1">
    <citation type="submission" date="2016-10" db="EMBL/GenBank/DDBJ databases">
        <authorList>
            <person name="de Groot N.N."/>
        </authorList>
    </citation>
    <scope>NUCLEOTIDE SEQUENCE [LARGE SCALE GENOMIC DNA]</scope>
    <source>
        <strain evidence="2 3">CGMCC 1.3801</strain>
    </source>
</reference>
<dbReference type="eggNOG" id="COG1345">
    <property type="taxonomic scope" value="Bacteria"/>
</dbReference>
<gene>
    <name evidence="2" type="ORF">SAMN02927925_00278</name>
</gene>
<evidence type="ECO:0000313" key="2">
    <source>
        <dbReference type="EMBL" id="SCX01169.1"/>
    </source>
</evidence>
<protein>
    <recommendedName>
        <fullName evidence="1">Fibronectin type-III domain-containing protein</fullName>
    </recommendedName>
</protein>
<sequence length="1608" mass="167528">MKKNYSNPKKNTAVSQYACSEKSKLGRLKKGPSLFFFLAVFLLLSVQMSFAQGATCATAEALPLNSCDGSIVALGSGAEGSPLVSASGCNSGGTYGRQGWYSFSIPSGPTNVTISVTAGSRNIMLQVVSGTCGSPTQVVCSNEVTTSGAQTETINTTLATGNYFLKITNLTNNNLTPSSVCISTVANDNCEVATALTVNPSTTCTSTTAGTTVNATQSMTGCTGTADDDVWYSFVATSSSHTVSVTPGTLVNAILEAYSGTCGQASLTSISGCVNGNAAGTETTTLTGLTAGSTYYVRVHSAASGSGQGTFTMCVTTPPPPGCTNTTQYPSGGINAPTNNVAVTITTIQYQSEYNQINNMLAGSTYQFANSIGGYITIHQGTSNGPIVTSGNSPLSYTPSATGTYYIHYNTNAACGTASTGGTTTITCTSCSAPVPPANDNCTGAIVLTVNPDLNCGSTTSGTIALATSSGANTCGGNADDDVWYRFVATATAHSIDLLNVSGSTTDLYHAVYSGASGCGSLGTPLICSDPNNSVISGLTIGTTYYVRIYSWTSTTGQNSTFDICIGTPPPPPANDNCTTATAVTANPDLSCTTTTPGSIFWATSSGVNGCSGTADDDVWYSFVALSNSHNIQLLNVAGSTTDLYHAVYSAAPGCGSLGTALLCSDPNSSSITGLTIGNTYYIQVYSYTSTAGQTTTFDLCITTNTPCIAGPGTGTSTLGCPNVVSGGLGLSGADPAPITCASGSCVDLEATYLQLGNTTSYTVSSIPYNPPYQFSCLTNPVSVNIDDTWSAPITLPFNFCFYGNSYNQCVIGSNGVLTFDMTKASTSSGYSFSNNLPSTTGALFANSIYGVYHDIDPSVGGEVGWELITLNSGCRALVASWSNVPMFSNNSLLYTGMMVLYENTNIIEVYIKEKRVDGTWNGGNAIVGLQNAAGTSATVAPGRNSLDADWTVLPATGEAWRFTPSGASITTLEWFEGPTATGPVIGTTPTLSVCPTATTTYTAQITYTLCNGTTLKETDQTTVTVSANKTWNGSAGTNWNTAANWTPAGVPVASEGILIPNTVNKPIISGGAPAVACSLNIQSGATLTVNPANTITVTNAVSIAAGGDMIIENTGSLVQINNVANSGTAHIKRTSQPMYLLDYTYWNSPVTAASGFTVGNLTSATNKIYRYTPTVANGSGTWTQIGTATVMNPTFGVIARAPITFPSTGTKQTYTVNFTGTPNNGPITMPIGMGTNANIGSTTPSGGSTVVTDADDEWNLIGNPYPSAINIVSFLNNPANIPVVDGTVYLWTHNTLPSNAEPDPFYGNYVYNYTVNDYATVNSLGATATATTGGTMPTHFIGTGQSFFISAEANGNVTFNNSMRVANANNNFYRESNDTDDANGFQSQRLWLNLSNNNGGFSQILVGYAEGATLNWDRGFDGEALAGNVVKFYSLGADKKLTIQGRPWPFVQEDIVPLGFKATVQGNYTIGIDHFDAEFNNSNIYLEDKSLNLIHNLKSAPYSFTAAVGTFDNRFVLRYTENTLGNNDNSVIENSVVVYANDKLRVNSTLEPIKEVIVYDVLGRLLADAKKVNANEFTANTLNPTNSTLIVKVTLENNTVITKKVIY</sequence>
<dbReference type="InterPro" id="IPR056600">
    <property type="entry name" value="GBD_T9SS_assoc"/>
</dbReference>
<dbReference type="InterPro" id="IPR003961">
    <property type="entry name" value="FN3_dom"/>
</dbReference>
<dbReference type="STRING" id="329186.SAMN02927925_00278"/>